<dbReference type="InterPro" id="IPR029058">
    <property type="entry name" value="AB_hydrolase_fold"/>
</dbReference>
<gene>
    <name evidence="1" type="ORF">D1614_06590</name>
</gene>
<evidence type="ECO:0000313" key="1">
    <source>
        <dbReference type="EMBL" id="RIJ49540.1"/>
    </source>
</evidence>
<comment type="caution">
    <text evidence="1">The sequence shown here is derived from an EMBL/GenBank/DDBJ whole genome shotgun (WGS) entry which is preliminary data.</text>
</comment>
<organism evidence="1 2">
    <name type="scientific">Maribellus luteus</name>
    <dbReference type="NCBI Taxonomy" id="2305463"/>
    <lineage>
        <taxon>Bacteria</taxon>
        <taxon>Pseudomonadati</taxon>
        <taxon>Bacteroidota</taxon>
        <taxon>Bacteroidia</taxon>
        <taxon>Marinilabiliales</taxon>
        <taxon>Prolixibacteraceae</taxon>
        <taxon>Maribellus</taxon>
    </lineage>
</organism>
<name>A0A399SZE3_9BACT</name>
<dbReference type="EMBL" id="QWGR01000003">
    <property type="protein sequence ID" value="RIJ49540.1"/>
    <property type="molecule type" value="Genomic_DNA"/>
</dbReference>
<evidence type="ECO:0000313" key="2">
    <source>
        <dbReference type="Proteomes" id="UP000265926"/>
    </source>
</evidence>
<sequence length="396" mass="44862">MLVVLFLVGVALASLLFWSVDSDAKTGGLLAGVFCSTEDSAFAGQDVAGQLPDSIFLPPNRFAKKYGEYRSPLNFYDGTPVETAGDWSERRKEMLDRWHEMMGEWPAVIKDQELEYLETIRRENITQHHVRFYWTPNETTDGYLLVPDGDGPKPAVITVFYEPETSIGGGTKPYRDFAWQLSKRGFVTLSLGTREASKANNFSLYYPSIDNAQVQPLSMLAYAAANAWNVLAKVDGVDSSRIGIAGHSFGGKWAMFASCLYEKFACAVWSDPGIVFEESRPSVNYWEPWYLGYHPKPWRQRGLITEDNPAKGLYLKLREEGYNLTELHALMAPRPFLVSGGSEDPPERWMALNHTIKVNELLGYDKRVAMTNRPEHSPNKESNEQIYQFFSYFLKP</sequence>
<dbReference type="Gene3D" id="3.40.50.1820">
    <property type="entry name" value="alpha/beta hydrolase"/>
    <property type="match status" value="1"/>
</dbReference>
<dbReference type="AlphaFoldDB" id="A0A399SZE3"/>
<dbReference type="Proteomes" id="UP000265926">
    <property type="component" value="Unassembled WGS sequence"/>
</dbReference>
<keyword evidence="2" id="KW-1185">Reference proteome</keyword>
<protein>
    <submittedName>
        <fullName evidence="1">Sialidase</fullName>
    </submittedName>
</protein>
<reference evidence="1 2" key="1">
    <citation type="submission" date="2018-08" db="EMBL/GenBank/DDBJ databases">
        <title>Pallidiluteibacterium maritimus gen. nov., sp. nov., isolated from coastal sediment.</title>
        <authorList>
            <person name="Zhou L.Y."/>
        </authorList>
    </citation>
    <scope>NUCLEOTIDE SEQUENCE [LARGE SCALE GENOMIC DNA]</scope>
    <source>
        <strain evidence="1 2">XSD2</strain>
    </source>
</reference>
<accession>A0A399SZE3</accession>
<dbReference type="OrthoDB" id="3668964at2"/>
<dbReference type="PANTHER" id="PTHR22946">
    <property type="entry name" value="DIENELACTONE HYDROLASE DOMAIN-CONTAINING PROTEIN-RELATED"/>
    <property type="match status" value="1"/>
</dbReference>
<dbReference type="InterPro" id="IPR050261">
    <property type="entry name" value="FrsA_esterase"/>
</dbReference>
<proteinExistence type="predicted"/>
<dbReference type="SUPFAM" id="SSF53474">
    <property type="entry name" value="alpha/beta-Hydrolases"/>
    <property type="match status" value="1"/>
</dbReference>